<feature type="compositionally biased region" description="Polar residues" evidence="1">
    <location>
        <begin position="426"/>
        <end position="436"/>
    </location>
</feature>
<dbReference type="VEuPathDB" id="FungiDB:PDIP_09080"/>
<feature type="compositionally biased region" description="Basic and acidic residues" evidence="1">
    <location>
        <begin position="441"/>
        <end position="452"/>
    </location>
</feature>
<dbReference type="VEuPathDB" id="FungiDB:PDIP_09070"/>
<feature type="compositionally biased region" description="Basic and acidic residues" evidence="1">
    <location>
        <begin position="159"/>
        <end position="171"/>
    </location>
</feature>
<feature type="compositionally biased region" description="Polar residues" evidence="1">
    <location>
        <begin position="146"/>
        <end position="158"/>
    </location>
</feature>
<dbReference type="AlphaFoldDB" id="A0A7T7BQB7"/>
<name>A0A7T7BQB7_PENDI</name>
<dbReference type="RefSeq" id="XP_065958114.1">
    <property type="nucleotide sequence ID" value="XM_066101174.1"/>
</dbReference>
<dbReference type="Proteomes" id="UP000595662">
    <property type="component" value="Chromosome 6"/>
</dbReference>
<feature type="compositionally biased region" description="Polar residues" evidence="1">
    <location>
        <begin position="263"/>
        <end position="272"/>
    </location>
</feature>
<reference evidence="2 3" key="1">
    <citation type="submission" date="2020-08" db="EMBL/GenBank/DDBJ databases">
        <title>The completed genome sequence of the pathogenic ascomycete fungus Penicillium digitatum.</title>
        <authorList>
            <person name="Wang M."/>
        </authorList>
    </citation>
    <scope>NUCLEOTIDE SEQUENCE [LARGE SCALE GENOMIC DNA]</scope>
    <source>
        <strain evidence="2 3">PdW03</strain>
    </source>
</reference>
<evidence type="ECO:0000313" key="3">
    <source>
        <dbReference type="Proteomes" id="UP000595662"/>
    </source>
</evidence>
<evidence type="ECO:0000256" key="1">
    <source>
        <dbReference type="SAM" id="MobiDB-lite"/>
    </source>
</evidence>
<organism evidence="2 3">
    <name type="scientific">Penicillium digitatum</name>
    <name type="common">Green mold</name>
    <dbReference type="NCBI Taxonomy" id="36651"/>
    <lineage>
        <taxon>Eukaryota</taxon>
        <taxon>Fungi</taxon>
        <taxon>Dikarya</taxon>
        <taxon>Ascomycota</taxon>
        <taxon>Pezizomycotina</taxon>
        <taxon>Eurotiomycetes</taxon>
        <taxon>Eurotiomycetidae</taxon>
        <taxon>Eurotiales</taxon>
        <taxon>Aspergillaceae</taxon>
        <taxon>Penicillium</taxon>
    </lineage>
</organism>
<gene>
    <name evidence="2" type="ORF">Pdw03_5816</name>
</gene>
<dbReference type="EMBL" id="CP060779">
    <property type="protein sequence ID" value="QQK48181.1"/>
    <property type="molecule type" value="Genomic_DNA"/>
</dbReference>
<protein>
    <submittedName>
        <fullName evidence="2">Unconventional myosin heavy chain 6</fullName>
    </submittedName>
</protein>
<feature type="region of interest" description="Disordered" evidence="1">
    <location>
        <begin position="1"/>
        <end position="24"/>
    </location>
</feature>
<accession>A0A7T7BQB7</accession>
<feature type="region of interest" description="Disordered" evidence="1">
    <location>
        <begin position="126"/>
        <end position="176"/>
    </location>
</feature>
<feature type="compositionally biased region" description="Polar residues" evidence="1">
    <location>
        <begin position="461"/>
        <end position="475"/>
    </location>
</feature>
<feature type="region of interest" description="Disordered" evidence="1">
    <location>
        <begin position="219"/>
        <end position="272"/>
    </location>
</feature>
<sequence>MAEPIPSPRRWSPTYVPRRRSRQMTSLSFVPPPVMQHIESHDASSSISRRPVDRGPACVSPFRSVRKMKEPFQLRLPTSPVSVDGPPPNFPEKQSQPLKATGDHTLRTWRSHQHLGCGSLEAFGLLPSPPLSESRPASTGPEISYFDSQSSDGSCRSTEGNDEKSEYRTKQPDISTTITTLEFGERIQYTAYRPPDWKNQARTDVINVHEAHSQFVRQCKSGNTQQPQPQSPKRFAPPQASPKPLEIEKGLASGISPRPQRPRTGTVTSESSWVPSNFSYCERWLQGVPVDKINDQTPSTKEFTNRRKFQIVENDPPMPQLDIIPGGKALEEPVRFVVASKTKPKLVEIARQSSPSIPPIPPLCLLPNTVPTTPDQRQEEVSAFSPDTPLDMSDNGYRIRDSGYSFDSRDDSKVDDDDNDAYTDPGSLTSSDSVGSTVICEKPEAAQGEREPCPQPEIRSGSVSPRESSLPTTPSLRPASIASEKDVEKTRVWHHDWTLDDHEWTLDELDHSVKDFPRHMLRLASPVMVFLRKSDEKALIKPFRTIFPDVKENLLDCLCSALLARNYLLSVSNTHRTKQPTSPRKEPHPIDGVPKKAYTTLGIQLPSGSASNPKDSIFRSRSMELQVHLDQIVDNLLFAICGQSDPTLKSAVEVLAQVLETTV</sequence>
<proteinExistence type="predicted"/>
<feature type="compositionally biased region" description="Basic and acidic residues" evidence="1">
    <location>
        <begin position="397"/>
        <end position="412"/>
    </location>
</feature>
<feature type="region of interest" description="Disordered" evidence="1">
    <location>
        <begin position="38"/>
        <end position="98"/>
    </location>
</feature>
<evidence type="ECO:0000313" key="2">
    <source>
        <dbReference type="EMBL" id="QQK48181.1"/>
    </source>
</evidence>
<dbReference type="GeneID" id="26229231"/>
<feature type="region of interest" description="Disordered" evidence="1">
    <location>
        <begin position="353"/>
        <end position="484"/>
    </location>
</feature>